<dbReference type="GO" id="GO:0009055">
    <property type="term" value="F:electron transfer activity"/>
    <property type="evidence" value="ECO:0007669"/>
    <property type="project" value="InterPro"/>
</dbReference>
<keyword evidence="6 7" id="KW-0411">Iron-sulfur</keyword>
<keyword evidence="2 7" id="KW-0004">4Fe-4S</keyword>
<evidence type="ECO:0000256" key="2">
    <source>
        <dbReference type="ARBA" id="ARBA00022485"/>
    </source>
</evidence>
<feature type="domain" description="High potential iron-sulfur proteins family profile" evidence="9">
    <location>
        <begin position="28"/>
        <end position="97"/>
    </location>
</feature>
<dbReference type="InterPro" id="IPR006311">
    <property type="entry name" value="TAT_signal"/>
</dbReference>
<dbReference type="PROSITE" id="PS51318">
    <property type="entry name" value="TAT"/>
    <property type="match status" value="1"/>
</dbReference>
<keyword evidence="11" id="KW-1185">Reference proteome</keyword>
<evidence type="ECO:0000313" key="11">
    <source>
        <dbReference type="Proteomes" id="UP000502260"/>
    </source>
</evidence>
<dbReference type="GO" id="GO:0019646">
    <property type="term" value="P:aerobic electron transport chain"/>
    <property type="evidence" value="ECO:0007669"/>
    <property type="project" value="InterPro"/>
</dbReference>
<comment type="similarity">
    <text evidence="7">Belongs to the high-potential iron-sulfur protein (HiPIP) family.</text>
</comment>
<comment type="subunit">
    <text evidence="7">Homodimer.</text>
</comment>
<keyword evidence="1 7" id="KW-0813">Transport</keyword>
<evidence type="ECO:0000256" key="1">
    <source>
        <dbReference type="ARBA" id="ARBA00022448"/>
    </source>
</evidence>
<reference evidence="11" key="1">
    <citation type="submission" date="2020-03" db="EMBL/GenBank/DDBJ databases">
        <title>Complete genome sequence of sulfur-oxidizing bacterium skT11.</title>
        <authorList>
            <person name="Kanda M."/>
            <person name="Kojima H."/>
            <person name="Fukui M."/>
        </authorList>
    </citation>
    <scope>NUCLEOTIDE SEQUENCE [LARGE SCALE GENOMIC DNA]</scope>
    <source>
        <strain evidence="11">skT11</strain>
    </source>
</reference>
<feature type="signal peptide" evidence="8">
    <location>
        <begin position="1"/>
        <end position="34"/>
    </location>
</feature>
<keyword evidence="3 7" id="KW-0479">Metal-binding</keyword>
<dbReference type="SUPFAM" id="SSF57652">
    <property type="entry name" value="HIPIP (high potential iron protein)"/>
    <property type="match status" value="1"/>
</dbReference>
<protein>
    <recommendedName>
        <fullName evidence="7">High-potential iron-sulfur protein</fullName>
        <shortName evidence="7">HiPIP</shortName>
    </recommendedName>
</protein>
<dbReference type="Pfam" id="PF01355">
    <property type="entry name" value="HIPIP"/>
    <property type="match status" value="1"/>
</dbReference>
<evidence type="ECO:0000256" key="4">
    <source>
        <dbReference type="ARBA" id="ARBA00022982"/>
    </source>
</evidence>
<dbReference type="AlphaFoldDB" id="A0A6F8VA38"/>
<dbReference type="GO" id="GO:0051539">
    <property type="term" value="F:4 iron, 4 sulfur cluster binding"/>
    <property type="evidence" value="ECO:0007669"/>
    <property type="project" value="UniProtKB-KW"/>
</dbReference>
<evidence type="ECO:0000256" key="5">
    <source>
        <dbReference type="ARBA" id="ARBA00023004"/>
    </source>
</evidence>
<keyword evidence="4 7" id="KW-0249">Electron transport</keyword>
<keyword evidence="8" id="KW-0732">Signal</keyword>
<dbReference type="InterPro" id="IPR000170">
    <property type="entry name" value="High_potential_FeS_prot"/>
</dbReference>
<sequence>MKETIKTSRRQFLKIGGAALAMIPVLSVSGNAMAATNAAMRTSMKYQDKPLGDKHCATCMQFVPGKTPKDLGGCKIFAGDTEISPTGYCVAWAAIPKK</sequence>
<comment type="function">
    <text evidence="7">Specific class of high-redox-potential 4Fe-4S ferredoxins. Functions in anaerobic electron transport in most purple and in some other photosynthetic bacteria and in at least one genus (Paracoccus) of halophilic, denitrifying bacteria.</text>
</comment>
<keyword evidence="5 7" id="KW-0408">Iron</keyword>
<organism evidence="10 11">
    <name type="scientific">Sulfurimicrobium lacus</name>
    <dbReference type="NCBI Taxonomy" id="2715678"/>
    <lineage>
        <taxon>Bacteria</taxon>
        <taxon>Pseudomonadati</taxon>
        <taxon>Pseudomonadota</taxon>
        <taxon>Betaproteobacteria</taxon>
        <taxon>Nitrosomonadales</taxon>
        <taxon>Sulfuricellaceae</taxon>
        <taxon>Sulfurimicrobium</taxon>
    </lineage>
</organism>
<dbReference type="EMBL" id="AP022853">
    <property type="protein sequence ID" value="BCB25977.1"/>
    <property type="molecule type" value="Genomic_DNA"/>
</dbReference>
<gene>
    <name evidence="10" type="ORF">SKTS_08630</name>
</gene>
<dbReference type="Proteomes" id="UP000502260">
    <property type="component" value="Chromosome"/>
</dbReference>
<dbReference type="InterPro" id="IPR036369">
    <property type="entry name" value="HIPIP_sf"/>
</dbReference>
<dbReference type="Gene3D" id="4.10.490.10">
    <property type="entry name" value="High potential iron-sulphur protein"/>
    <property type="match status" value="1"/>
</dbReference>
<evidence type="ECO:0000256" key="8">
    <source>
        <dbReference type="SAM" id="SignalP"/>
    </source>
</evidence>
<accession>A0A6F8VA38</accession>
<dbReference type="PROSITE" id="PS51373">
    <property type="entry name" value="HIPIP"/>
    <property type="match status" value="1"/>
</dbReference>
<dbReference type="RefSeq" id="WP_173060907.1">
    <property type="nucleotide sequence ID" value="NZ_AP022853.1"/>
</dbReference>
<evidence type="ECO:0000313" key="10">
    <source>
        <dbReference type="EMBL" id="BCB25977.1"/>
    </source>
</evidence>
<dbReference type="KEGG" id="slac:SKTS_08630"/>
<evidence type="ECO:0000256" key="3">
    <source>
        <dbReference type="ARBA" id="ARBA00022723"/>
    </source>
</evidence>
<name>A0A6F8VA38_9PROT</name>
<feature type="chain" id="PRO_5026110544" description="High-potential iron-sulfur protein" evidence="8">
    <location>
        <begin position="35"/>
        <end position="98"/>
    </location>
</feature>
<evidence type="ECO:0000256" key="7">
    <source>
        <dbReference type="RuleBase" id="RU000620"/>
    </source>
</evidence>
<evidence type="ECO:0000256" key="6">
    <source>
        <dbReference type="ARBA" id="ARBA00023014"/>
    </source>
</evidence>
<evidence type="ECO:0000259" key="9">
    <source>
        <dbReference type="PROSITE" id="PS51373"/>
    </source>
</evidence>
<dbReference type="GO" id="GO:0046872">
    <property type="term" value="F:metal ion binding"/>
    <property type="evidence" value="ECO:0007669"/>
    <property type="project" value="UniProtKB-KW"/>
</dbReference>
<proteinExistence type="inferred from homology"/>